<gene>
    <name evidence="6" type="ORF">WJX73_004352</name>
</gene>
<dbReference type="GO" id="GO:0051015">
    <property type="term" value="F:actin filament binding"/>
    <property type="evidence" value="ECO:0007669"/>
    <property type="project" value="InterPro"/>
</dbReference>
<reference evidence="6 7" key="1">
    <citation type="journal article" date="2024" name="Nat. Commun.">
        <title>Phylogenomics reveals the evolutionary origins of lichenization in chlorophyte algae.</title>
        <authorList>
            <person name="Puginier C."/>
            <person name="Libourel C."/>
            <person name="Otte J."/>
            <person name="Skaloud P."/>
            <person name="Haon M."/>
            <person name="Grisel S."/>
            <person name="Petersen M."/>
            <person name="Berrin J.G."/>
            <person name="Delaux P.M."/>
            <person name="Dal Grande F."/>
            <person name="Keller J."/>
        </authorList>
    </citation>
    <scope>NUCLEOTIDE SEQUENCE [LARGE SCALE GENOMIC DNA]</scope>
    <source>
        <strain evidence="6 7">SAG 2036</strain>
    </source>
</reference>
<dbReference type="PANTHER" id="PTHR19961:SF18">
    <property type="entry name" value="FI19014P1"/>
    <property type="match status" value="1"/>
</dbReference>
<dbReference type="EMBL" id="JALJOQ010000154">
    <property type="protein sequence ID" value="KAK9793174.1"/>
    <property type="molecule type" value="Genomic_DNA"/>
</dbReference>
<feature type="region of interest" description="Disordered" evidence="4">
    <location>
        <begin position="116"/>
        <end position="196"/>
    </location>
</feature>
<proteinExistence type="predicted"/>
<keyword evidence="3" id="KW-0009">Actin-binding</keyword>
<comment type="subunit">
    <text evidence="1">Interacts with F-actin.</text>
</comment>
<accession>A0AAW1NSU6</accession>
<dbReference type="InterPro" id="IPR001715">
    <property type="entry name" value="CH_dom"/>
</dbReference>
<evidence type="ECO:0000313" key="7">
    <source>
        <dbReference type="Proteomes" id="UP001465755"/>
    </source>
</evidence>
<dbReference type="InterPro" id="IPR039959">
    <property type="entry name" value="Fimbrin/Plastin"/>
</dbReference>
<dbReference type="SUPFAM" id="SSF47576">
    <property type="entry name" value="Calponin-homology domain, CH-domain"/>
    <property type="match status" value="1"/>
</dbReference>
<dbReference type="GO" id="GO:0005737">
    <property type="term" value="C:cytoplasm"/>
    <property type="evidence" value="ECO:0007669"/>
    <property type="project" value="TreeGrafter"/>
</dbReference>
<dbReference type="SMART" id="SM00033">
    <property type="entry name" value="CH"/>
    <property type="match status" value="4"/>
</dbReference>
<comment type="caution">
    <text evidence="6">The sequence shown here is derived from an EMBL/GenBank/DDBJ whole genome shotgun (WGS) entry which is preliminary data.</text>
</comment>
<dbReference type="Pfam" id="PF00307">
    <property type="entry name" value="CH"/>
    <property type="match status" value="3"/>
</dbReference>
<feature type="domain" description="Calponin-homology (CH)" evidence="5">
    <location>
        <begin position="212"/>
        <end position="324"/>
    </location>
</feature>
<feature type="domain" description="Calponin-homology (CH)" evidence="5">
    <location>
        <begin position="638"/>
        <end position="744"/>
    </location>
</feature>
<keyword evidence="2" id="KW-0677">Repeat</keyword>
<dbReference type="InterPro" id="IPR036872">
    <property type="entry name" value="CH_dom_sf"/>
</dbReference>
<dbReference type="Proteomes" id="UP001465755">
    <property type="component" value="Unassembled WGS sequence"/>
</dbReference>
<feature type="region of interest" description="Disordered" evidence="4">
    <location>
        <begin position="370"/>
        <end position="399"/>
    </location>
</feature>
<protein>
    <recommendedName>
        <fullName evidence="5">Calponin-homology (CH) domain-containing protein</fullName>
    </recommendedName>
</protein>
<evidence type="ECO:0000259" key="5">
    <source>
        <dbReference type="PROSITE" id="PS50021"/>
    </source>
</evidence>
<feature type="domain" description="Calponin-homology (CH)" evidence="5">
    <location>
        <begin position="511"/>
        <end position="621"/>
    </location>
</feature>
<keyword evidence="7" id="KW-1185">Reference proteome</keyword>
<dbReference type="Gene3D" id="1.10.418.10">
    <property type="entry name" value="Calponin-like domain"/>
    <property type="match status" value="4"/>
</dbReference>
<feature type="compositionally biased region" description="Low complexity" evidence="4">
    <location>
        <begin position="381"/>
        <end position="395"/>
    </location>
</feature>
<dbReference type="GO" id="GO:0005884">
    <property type="term" value="C:actin filament"/>
    <property type="evidence" value="ECO:0007669"/>
    <property type="project" value="TreeGrafter"/>
</dbReference>
<evidence type="ECO:0000313" key="6">
    <source>
        <dbReference type="EMBL" id="KAK9793174.1"/>
    </source>
</evidence>
<dbReference type="GO" id="GO:0032432">
    <property type="term" value="C:actin filament bundle"/>
    <property type="evidence" value="ECO:0007669"/>
    <property type="project" value="TreeGrafter"/>
</dbReference>
<feature type="domain" description="Calponin-homology (CH)" evidence="5">
    <location>
        <begin position="352"/>
        <end position="483"/>
    </location>
</feature>
<feature type="compositionally biased region" description="Basic and acidic residues" evidence="4">
    <location>
        <begin position="157"/>
        <end position="168"/>
    </location>
</feature>
<dbReference type="PROSITE" id="PS50021">
    <property type="entry name" value="CH"/>
    <property type="match status" value="4"/>
</dbReference>
<evidence type="ECO:0000256" key="4">
    <source>
        <dbReference type="SAM" id="MobiDB-lite"/>
    </source>
</evidence>
<dbReference type="CDD" id="cd21220">
    <property type="entry name" value="CH_PLS_FIM_rpt4"/>
    <property type="match status" value="1"/>
</dbReference>
<organism evidence="6 7">
    <name type="scientific">Symbiochloris irregularis</name>
    <dbReference type="NCBI Taxonomy" id="706552"/>
    <lineage>
        <taxon>Eukaryota</taxon>
        <taxon>Viridiplantae</taxon>
        <taxon>Chlorophyta</taxon>
        <taxon>core chlorophytes</taxon>
        <taxon>Trebouxiophyceae</taxon>
        <taxon>Trebouxiales</taxon>
        <taxon>Trebouxiaceae</taxon>
        <taxon>Symbiochloris</taxon>
    </lineage>
</organism>
<name>A0AAW1NSU6_9CHLO</name>
<sequence length="753" mass="81335">MGAGASQPALARRHTFHGNEIELGALSEDMAAYPLRKYTSFQPSSSYLYESSSDSGHLVGNSLAPVGEEPLVQAPPQYGTSSFAQTLARAQMDRSNIREALARVSEVPGAEQALAYLQRNSTGNTSERKKTSSRRHPAAVSSPDSPHSTTSDSGLEQLKRFPRGDVGHIRRRSQLGAGQPQHGRESVTAELSRESSEVELVPTQLGSASEVEFMLQLIQAWLPFKLPENGGGGTQLVAACQDGILLSQMLMACMPDSIDPRALNMAPADGSALLYKQALENATLCLNAAMAMGCMLAHVAPADIVTGQERSIFDCAWQILRLGLLKDINVKQTPQLVLLRGPEEDPAKLMDAPPEPLLLRWLNYHLTRPQQHRHSSAEPDAGTASSGEASAPAPGWWGREPVTNFSRDLADGVAMMGLLHSLAPEVPLTCSSCEDEQLDVRWRAVVAAAQQVCNTAMPAPHLLAAGNARMHLSVMALLFKARQGLEAATRAAQAQLAQFVAWLEEYEVVASREERVFSVWITSLLNTPLRAGLFDSLRDGTVLLRVIDVLSPGAVDWRYVRKQPLKPLLRRVHSLENCNQAVAAVRRLLQLPLVNIEGLDIVDAQGKLVLAILWQLMRFHIRRLLAGVSSQGPALSDAELDLKVLSWANAKAAGGGSSISSFGDKQLASGVFLGHLLAAVQPGSIDLAMLAPGNTPRDLELNAKYIISSARKLGSSIFLVWEDIAEVNSKMILVLIASIMALDMKNDAALTTH</sequence>
<dbReference type="PANTHER" id="PTHR19961">
    <property type="entry name" value="FIMBRIN/PLASTIN"/>
    <property type="match status" value="1"/>
</dbReference>
<dbReference type="PROSITE" id="PS00020">
    <property type="entry name" value="ACTININ_2"/>
    <property type="match status" value="1"/>
</dbReference>
<feature type="compositionally biased region" description="Low complexity" evidence="4">
    <location>
        <begin position="141"/>
        <end position="153"/>
    </location>
</feature>
<evidence type="ECO:0000256" key="1">
    <source>
        <dbReference type="ARBA" id="ARBA00011385"/>
    </source>
</evidence>
<feature type="compositionally biased region" description="Basic and acidic residues" evidence="4">
    <location>
        <begin position="182"/>
        <end position="196"/>
    </location>
</feature>
<evidence type="ECO:0000256" key="3">
    <source>
        <dbReference type="ARBA" id="ARBA00023203"/>
    </source>
</evidence>
<dbReference type="InterPro" id="IPR001589">
    <property type="entry name" value="Actinin_actin-bd_CS"/>
</dbReference>
<dbReference type="GO" id="GO:0051017">
    <property type="term" value="P:actin filament bundle assembly"/>
    <property type="evidence" value="ECO:0007669"/>
    <property type="project" value="InterPro"/>
</dbReference>
<dbReference type="AlphaFoldDB" id="A0AAW1NSU6"/>
<dbReference type="GO" id="GO:0051639">
    <property type="term" value="P:actin filament network formation"/>
    <property type="evidence" value="ECO:0007669"/>
    <property type="project" value="TreeGrafter"/>
</dbReference>
<evidence type="ECO:0000256" key="2">
    <source>
        <dbReference type="ARBA" id="ARBA00022737"/>
    </source>
</evidence>